<dbReference type="GO" id="GO:0005737">
    <property type="term" value="C:cytoplasm"/>
    <property type="evidence" value="ECO:0007669"/>
    <property type="project" value="TreeGrafter"/>
</dbReference>
<organism evidence="8 9">
    <name type="scientific">Planoprotostelium fungivorum</name>
    <dbReference type="NCBI Taxonomy" id="1890364"/>
    <lineage>
        <taxon>Eukaryota</taxon>
        <taxon>Amoebozoa</taxon>
        <taxon>Evosea</taxon>
        <taxon>Variosea</taxon>
        <taxon>Cavosteliida</taxon>
        <taxon>Cavosteliaceae</taxon>
        <taxon>Planoprotostelium</taxon>
    </lineage>
</organism>
<dbReference type="EC" id="3.2.1.143" evidence="2"/>
<evidence type="ECO:0000256" key="5">
    <source>
        <dbReference type="SAM" id="MobiDB-lite"/>
    </source>
</evidence>
<dbReference type="GO" id="GO:0006282">
    <property type="term" value="P:regulation of DNA repair"/>
    <property type="evidence" value="ECO:0007669"/>
    <property type="project" value="InterPro"/>
</dbReference>
<dbReference type="InParanoid" id="A0A2P6NFQ0"/>
<evidence type="ECO:0000256" key="3">
    <source>
        <dbReference type="ARBA" id="ARBA00022801"/>
    </source>
</evidence>
<dbReference type="Pfam" id="PF05028">
    <property type="entry name" value="PARG_cat_C"/>
    <property type="match status" value="1"/>
</dbReference>
<dbReference type="GO" id="GO:0005975">
    <property type="term" value="P:carbohydrate metabolic process"/>
    <property type="evidence" value="ECO:0007669"/>
    <property type="project" value="InterPro"/>
</dbReference>
<feature type="domain" description="PARG catalytic Macro" evidence="6">
    <location>
        <begin position="325"/>
        <end position="538"/>
    </location>
</feature>
<dbReference type="InterPro" id="IPR007724">
    <property type="entry name" value="Poly_GlycHdrlase"/>
</dbReference>
<feature type="active site" evidence="4">
    <location>
        <position position="358"/>
    </location>
</feature>
<dbReference type="GO" id="GO:1990966">
    <property type="term" value="P:ATP generation from poly-ADP-D-ribose"/>
    <property type="evidence" value="ECO:0007669"/>
    <property type="project" value="TreeGrafter"/>
</dbReference>
<dbReference type="OrthoDB" id="1937899at2759"/>
<dbReference type="STRING" id="1890364.A0A2P6NFQ0"/>
<evidence type="ECO:0000256" key="2">
    <source>
        <dbReference type="ARBA" id="ARBA00012255"/>
    </source>
</evidence>
<evidence type="ECO:0000313" key="8">
    <source>
        <dbReference type="EMBL" id="PRP82796.1"/>
    </source>
</evidence>
<feature type="domain" description="PARG helical" evidence="7">
    <location>
        <begin position="184"/>
        <end position="318"/>
    </location>
</feature>
<dbReference type="InterPro" id="IPR046372">
    <property type="entry name" value="PARG_cat_C"/>
</dbReference>
<dbReference type="Pfam" id="PF20811">
    <property type="entry name" value="PARG_cat_N"/>
    <property type="match status" value="1"/>
</dbReference>
<evidence type="ECO:0000259" key="7">
    <source>
        <dbReference type="Pfam" id="PF20811"/>
    </source>
</evidence>
<evidence type="ECO:0000313" key="9">
    <source>
        <dbReference type="Proteomes" id="UP000241769"/>
    </source>
</evidence>
<dbReference type="FunCoup" id="A0A2P6NFQ0">
    <property type="interactions" value="62"/>
</dbReference>
<feature type="active site" evidence="4">
    <location>
        <position position="377"/>
    </location>
</feature>
<dbReference type="GO" id="GO:0004649">
    <property type="term" value="F:poly(ADP-ribose) glycohydrolase activity"/>
    <property type="evidence" value="ECO:0007669"/>
    <property type="project" value="UniProtKB-EC"/>
</dbReference>
<comment type="caution">
    <text evidence="8">The sequence shown here is derived from an EMBL/GenBank/DDBJ whole genome shotgun (WGS) entry which is preliminary data.</text>
</comment>
<reference evidence="8 9" key="1">
    <citation type="journal article" date="2018" name="Genome Biol. Evol.">
        <title>Multiple Roots of Fruiting Body Formation in Amoebozoa.</title>
        <authorList>
            <person name="Hillmann F."/>
            <person name="Forbes G."/>
            <person name="Novohradska S."/>
            <person name="Ferling I."/>
            <person name="Riege K."/>
            <person name="Groth M."/>
            <person name="Westermann M."/>
            <person name="Marz M."/>
            <person name="Spaller T."/>
            <person name="Winckler T."/>
            <person name="Schaap P."/>
            <person name="Glockner G."/>
        </authorList>
    </citation>
    <scope>NUCLEOTIDE SEQUENCE [LARGE SCALE GENOMIC DNA]</scope>
    <source>
        <strain evidence="8 9">Jena</strain>
    </source>
</reference>
<dbReference type="EMBL" id="MDYQ01000095">
    <property type="protein sequence ID" value="PRP82796.1"/>
    <property type="molecule type" value="Genomic_DNA"/>
</dbReference>
<keyword evidence="3 8" id="KW-0378">Hydrolase</keyword>
<proteinExistence type="inferred from homology"/>
<accession>A0A2P6NFQ0</accession>
<dbReference type="PANTHER" id="PTHR12837:SF0">
    <property type="entry name" value="POLY(ADP-RIBOSE) GLYCOHYDROLASE"/>
    <property type="match status" value="1"/>
</dbReference>
<gene>
    <name evidence="8" type="ORF">PROFUN_10011</name>
</gene>
<evidence type="ECO:0000259" key="6">
    <source>
        <dbReference type="Pfam" id="PF05028"/>
    </source>
</evidence>
<dbReference type="PANTHER" id="PTHR12837">
    <property type="entry name" value="POLY ADP-RIBOSE GLYCOHYDROLASE"/>
    <property type="match status" value="1"/>
</dbReference>
<feature type="compositionally biased region" description="Polar residues" evidence="5">
    <location>
        <begin position="89"/>
        <end position="102"/>
    </location>
</feature>
<dbReference type="InterPro" id="IPR048362">
    <property type="entry name" value="PARG_helical"/>
</dbReference>
<comment type="similarity">
    <text evidence="1">Belongs to the poly(ADP-ribose) glycohydrolase family.</text>
</comment>
<sequence length="564" mass="64445">MDPLWFEESTKKPLDQFIYYFSGLLEGRRSQRSMHKKSSKKRIDDFFTVNSKVDQHSNEKEDNESDHSKSTSKTNGYDTDEMDEAEINMMTNGNTTPNSQNPEDAPERNITKNVKRSPTPFPPDYIDCWDSTHTPVFSSKCIYDEKGRREIITMDQNSNSIIKKHSKFCRFRGFHSFFNDVANASEVEDFFLRTLPKIIDLALRIPEICPKPIRILLAREESQITLTQLQIACLLSNAFLCTFPLQGGILWSHSSTDEKKKRRVIIPESNFDRLYAVHYKGKCSKSVAAKLRCILHYFDTITTRIEGGGGEGKVTFRRNILEREPQWTESRKVIGEMVIDEESLIEDCTGKEKYLEMDFANRMIGGGVLGKGCIQEEIRFCINTELLVSTLFTERFEDHECAVIKGAERFSNYSGEEEDEEDTDEDRDEQGRIETWIVALDAMYFGRDSSSQKKQLQKSSMLRELNKARLGFQPCLGDTEDRQWCVVTGNWGCGVSLHSSFIINTDQAFGGYQDLKAVLQLMAAAEAEVKIWYCTFGVPGLAPSLKELVNVLKKNRITVSCGKL</sequence>
<keyword evidence="9" id="KW-1185">Reference proteome</keyword>
<feature type="compositionally biased region" description="Basic and acidic residues" evidence="5">
    <location>
        <begin position="53"/>
        <end position="69"/>
    </location>
</feature>
<protein>
    <recommendedName>
        <fullName evidence="2">poly(ADP-ribose) glycohydrolase</fullName>
        <ecNumber evidence="2">3.2.1.143</ecNumber>
    </recommendedName>
</protein>
<evidence type="ECO:0000256" key="1">
    <source>
        <dbReference type="ARBA" id="ARBA00009545"/>
    </source>
</evidence>
<dbReference type="AlphaFoldDB" id="A0A2P6NFQ0"/>
<feature type="region of interest" description="Disordered" evidence="5">
    <location>
        <begin position="47"/>
        <end position="117"/>
    </location>
</feature>
<name>A0A2P6NFQ0_9EUKA</name>
<dbReference type="GO" id="GO:0005634">
    <property type="term" value="C:nucleus"/>
    <property type="evidence" value="ECO:0007669"/>
    <property type="project" value="TreeGrafter"/>
</dbReference>
<evidence type="ECO:0000256" key="4">
    <source>
        <dbReference type="PIRSR" id="PIRSR607724-1"/>
    </source>
</evidence>
<feature type="active site" evidence="4">
    <location>
        <position position="376"/>
    </location>
</feature>
<dbReference type="GO" id="GO:0009225">
    <property type="term" value="P:nucleotide-sugar metabolic process"/>
    <property type="evidence" value="ECO:0007669"/>
    <property type="project" value="TreeGrafter"/>
</dbReference>
<dbReference type="Proteomes" id="UP000241769">
    <property type="component" value="Unassembled WGS sequence"/>
</dbReference>